<reference evidence="4" key="1">
    <citation type="submission" date="2022-11" db="UniProtKB">
        <authorList>
            <consortium name="WormBaseParasite"/>
        </authorList>
    </citation>
    <scope>IDENTIFICATION</scope>
</reference>
<protein>
    <submittedName>
        <fullName evidence="4">BZIP domain-containing protein</fullName>
    </submittedName>
</protein>
<dbReference type="Gene3D" id="1.20.5.170">
    <property type="match status" value="1"/>
</dbReference>
<evidence type="ECO:0000313" key="4">
    <source>
        <dbReference type="WBParaSite" id="jg19875"/>
    </source>
</evidence>
<feature type="domain" description="BZIP" evidence="2">
    <location>
        <begin position="161"/>
        <end position="225"/>
    </location>
</feature>
<dbReference type="Proteomes" id="UP000887574">
    <property type="component" value="Unplaced"/>
</dbReference>
<dbReference type="SUPFAM" id="SSF57959">
    <property type="entry name" value="Leucine zipper domain"/>
    <property type="match status" value="1"/>
</dbReference>
<dbReference type="AlphaFoldDB" id="A0A915DIP5"/>
<dbReference type="GO" id="GO:0006351">
    <property type="term" value="P:DNA-templated transcription"/>
    <property type="evidence" value="ECO:0007669"/>
    <property type="project" value="InterPro"/>
</dbReference>
<dbReference type="InterPro" id="IPR031106">
    <property type="entry name" value="C/EBP"/>
</dbReference>
<proteinExistence type="predicted"/>
<name>A0A915DIP5_9BILA</name>
<evidence type="ECO:0000259" key="2">
    <source>
        <dbReference type="SMART" id="SM00338"/>
    </source>
</evidence>
<dbReference type="PANTHER" id="PTHR23334">
    <property type="entry name" value="CCAAT/ENHANCER BINDING PROTEIN"/>
    <property type="match status" value="1"/>
</dbReference>
<dbReference type="Pfam" id="PF07716">
    <property type="entry name" value="bZIP_2"/>
    <property type="match status" value="1"/>
</dbReference>
<evidence type="ECO:0000256" key="1">
    <source>
        <dbReference type="SAM" id="MobiDB-lite"/>
    </source>
</evidence>
<feature type="region of interest" description="Disordered" evidence="1">
    <location>
        <begin position="1"/>
        <end position="21"/>
    </location>
</feature>
<feature type="compositionally biased region" description="Basic and acidic residues" evidence="1">
    <location>
        <begin position="171"/>
        <end position="193"/>
    </location>
</feature>
<dbReference type="InterPro" id="IPR004827">
    <property type="entry name" value="bZIP"/>
</dbReference>
<feature type="region of interest" description="Disordered" evidence="1">
    <location>
        <begin position="88"/>
        <end position="115"/>
    </location>
</feature>
<feature type="region of interest" description="Disordered" evidence="1">
    <location>
        <begin position="129"/>
        <end position="193"/>
    </location>
</feature>
<dbReference type="SMART" id="SM00338">
    <property type="entry name" value="BRLZ"/>
    <property type="match status" value="1"/>
</dbReference>
<dbReference type="GO" id="GO:0000978">
    <property type="term" value="F:RNA polymerase II cis-regulatory region sequence-specific DNA binding"/>
    <property type="evidence" value="ECO:0007669"/>
    <property type="project" value="TreeGrafter"/>
</dbReference>
<dbReference type="PANTHER" id="PTHR23334:SF20">
    <property type="entry name" value="BASIC LEUCINE ZIPPER 24"/>
    <property type="match status" value="1"/>
</dbReference>
<dbReference type="WBParaSite" id="jg19875">
    <property type="protein sequence ID" value="jg19875"/>
    <property type="gene ID" value="jg19875"/>
</dbReference>
<evidence type="ECO:0000313" key="3">
    <source>
        <dbReference type="Proteomes" id="UP000887574"/>
    </source>
</evidence>
<feature type="compositionally biased region" description="Polar residues" evidence="1">
    <location>
        <begin position="93"/>
        <end position="115"/>
    </location>
</feature>
<keyword evidence="3" id="KW-1185">Reference proteome</keyword>
<sequence length="238" mass="27784">MSENNDPNLGAGGYSIGSEDELSTGWQTQDFNILDYVGADDTVGDFDLEQERNSQGHEDLDDTMREKDRYYSALQYNNVVLAPTSLTTTPTSKYMSTPKCSPAHFTSRSTSKNSTLMPNIKVEHEMYDDDQYSNVNEGSEASFGTAKVQPRKYRIKPDSEKKNPQYRQKREKNNDAVRRSRDKAKREQEKKDHRLHELENKYHKLEQINKQLRGRIDMFEEQMITFKQREMNCTCQRR</sequence>
<dbReference type="GO" id="GO:0000981">
    <property type="term" value="F:DNA-binding transcription factor activity, RNA polymerase II-specific"/>
    <property type="evidence" value="ECO:0007669"/>
    <property type="project" value="TreeGrafter"/>
</dbReference>
<accession>A0A915DIP5</accession>
<dbReference type="InterPro" id="IPR046347">
    <property type="entry name" value="bZIP_sf"/>
</dbReference>
<organism evidence="3 4">
    <name type="scientific">Ditylenchus dipsaci</name>
    <dbReference type="NCBI Taxonomy" id="166011"/>
    <lineage>
        <taxon>Eukaryota</taxon>
        <taxon>Metazoa</taxon>
        <taxon>Ecdysozoa</taxon>
        <taxon>Nematoda</taxon>
        <taxon>Chromadorea</taxon>
        <taxon>Rhabditida</taxon>
        <taxon>Tylenchina</taxon>
        <taxon>Tylenchomorpha</taxon>
        <taxon>Sphaerularioidea</taxon>
        <taxon>Anguinidae</taxon>
        <taxon>Anguininae</taxon>
        <taxon>Ditylenchus</taxon>
    </lineage>
</organism>